<dbReference type="Gene3D" id="3.50.50.60">
    <property type="entry name" value="FAD/NAD(P)-binding domain"/>
    <property type="match status" value="1"/>
</dbReference>
<evidence type="ECO:0000256" key="5">
    <source>
        <dbReference type="ARBA" id="ARBA00022827"/>
    </source>
</evidence>
<dbReference type="GO" id="GO:0071949">
    <property type="term" value="F:FAD binding"/>
    <property type="evidence" value="ECO:0007669"/>
    <property type="project" value="InterPro"/>
</dbReference>
<dbReference type="AlphaFoldDB" id="A0A2X2DH89"/>
<comment type="similarity">
    <text evidence="9">Belongs to the FAD-dependent urate hydroxylase family.</text>
</comment>
<dbReference type="GO" id="GO:0019628">
    <property type="term" value="P:urate catabolic process"/>
    <property type="evidence" value="ECO:0007669"/>
    <property type="project" value="InterPro"/>
</dbReference>
<keyword evidence="6 15" id="KW-0560">Oxidoreductase</keyword>
<evidence type="ECO:0000256" key="12">
    <source>
        <dbReference type="ARBA" id="ARBA00047521"/>
    </source>
</evidence>
<evidence type="ECO:0000313" key="17">
    <source>
        <dbReference type="Proteomes" id="UP000626180"/>
    </source>
</evidence>
<dbReference type="InterPro" id="IPR047712">
    <property type="entry name" value="HpxO"/>
</dbReference>
<keyword evidence="5" id="KW-0274">FAD</keyword>
<keyword evidence="7" id="KW-0520">NAD</keyword>
<dbReference type="GO" id="GO:0006144">
    <property type="term" value="P:purine nucleobase metabolic process"/>
    <property type="evidence" value="ECO:0007669"/>
    <property type="project" value="UniProtKB-KW"/>
</dbReference>
<dbReference type="RefSeq" id="WP_073450491.1">
    <property type="nucleotide sequence ID" value="NZ_CP069263.1"/>
</dbReference>
<dbReference type="EC" id="1.14.13.113" evidence="10"/>
<feature type="domain" description="FAD-binding" evidence="13">
    <location>
        <begin position="4"/>
        <end position="342"/>
    </location>
</feature>
<sequence>MQTLDIIIIGAGMGGLTAAIALQRAGHRVRLYERAAELAPVGAAISVWPNGVKVLEALGLGPDIAAVSGDMRSMSYRNREGNLLTYFSLEPLYRDVGQPARPIARAALQRILLDAAGSERVSLGVSCEAVEQHADGVEVLLSDGRRERADLLIAADGTHSKLRNLVVNRAVSRNYCGYVNWNGRVAISPDLGEPHEWAQYVGDHQRVSLMPMGGDEFYFFFDVPLPAGTPNDRSRYRNELTEHFAGWAAPVQRLIERLDPAGIARVEIHDTEPLKTLINKRVVLLGDAAHAMAPDLGQGGCQAMEDAWVLACCLTEHGNDLHQALPAYDAARVERVGSIVSRARKRAETTHGHDPALTRNWYAELVQETGEGILAGLGKTITGGPL</sequence>
<keyword evidence="3" id="KW-0285">Flavoprotein</keyword>
<evidence type="ECO:0000256" key="7">
    <source>
        <dbReference type="ARBA" id="ARBA00023027"/>
    </source>
</evidence>
<evidence type="ECO:0000256" key="10">
    <source>
        <dbReference type="ARBA" id="ARBA00035128"/>
    </source>
</evidence>
<gene>
    <name evidence="14" type="primary">hpxO</name>
    <name evidence="14" type="ORF">IRZ65_18820</name>
    <name evidence="15" type="ORF">NCTC11842_05886</name>
</gene>
<evidence type="ECO:0000256" key="9">
    <source>
        <dbReference type="ARBA" id="ARBA00035121"/>
    </source>
</evidence>
<dbReference type="Proteomes" id="UP000250443">
    <property type="component" value="Unassembled WGS sequence"/>
</dbReference>
<accession>A0A2X2DH89</accession>
<dbReference type="InterPro" id="IPR036188">
    <property type="entry name" value="FAD/NAD-bd_sf"/>
</dbReference>
<evidence type="ECO:0000256" key="2">
    <source>
        <dbReference type="ARBA" id="ARBA00004705"/>
    </source>
</evidence>
<dbReference type="EMBL" id="UAUF01000016">
    <property type="protein sequence ID" value="SPZ16846.1"/>
    <property type="molecule type" value="Genomic_DNA"/>
</dbReference>
<keyword evidence="17" id="KW-1185">Reference proteome</keyword>
<comment type="catalytic activity">
    <reaction evidence="12">
        <text>urate + NADH + O2 + H(+) = 5-hydroxyisourate + NAD(+) + H2O</text>
        <dbReference type="Rhea" id="RHEA:27329"/>
        <dbReference type="ChEBI" id="CHEBI:15377"/>
        <dbReference type="ChEBI" id="CHEBI:15378"/>
        <dbReference type="ChEBI" id="CHEBI:15379"/>
        <dbReference type="ChEBI" id="CHEBI:17775"/>
        <dbReference type="ChEBI" id="CHEBI:18072"/>
        <dbReference type="ChEBI" id="CHEBI:57540"/>
        <dbReference type="ChEBI" id="CHEBI:57945"/>
        <dbReference type="EC" id="1.14.13.113"/>
    </reaction>
</comment>
<evidence type="ECO:0000256" key="6">
    <source>
        <dbReference type="ARBA" id="ARBA00023002"/>
    </source>
</evidence>
<comment type="cofactor">
    <cofactor evidence="1">
        <name>FAD</name>
        <dbReference type="ChEBI" id="CHEBI:57692"/>
    </cofactor>
</comment>
<dbReference type="PANTHER" id="PTHR13789:SF309">
    <property type="entry name" value="PUTATIVE (AFU_ORTHOLOGUE AFUA_6G14510)-RELATED"/>
    <property type="match status" value="1"/>
</dbReference>
<evidence type="ECO:0000256" key="8">
    <source>
        <dbReference type="ARBA" id="ARBA00023033"/>
    </source>
</evidence>
<evidence type="ECO:0000313" key="15">
    <source>
        <dbReference type="EMBL" id="SPZ16846.1"/>
    </source>
</evidence>
<evidence type="ECO:0000313" key="14">
    <source>
        <dbReference type="EMBL" id="MBF8642730.1"/>
    </source>
</evidence>
<dbReference type="Pfam" id="PF01494">
    <property type="entry name" value="FAD_binding_3"/>
    <property type="match status" value="1"/>
</dbReference>
<dbReference type="Proteomes" id="UP000626180">
    <property type="component" value="Unassembled WGS sequence"/>
</dbReference>
<evidence type="ECO:0000313" key="16">
    <source>
        <dbReference type="Proteomes" id="UP000250443"/>
    </source>
</evidence>
<keyword evidence="4" id="KW-0659">Purine metabolism</keyword>
<dbReference type="InterPro" id="IPR050493">
    <property type="entry name" value="FAD-dep_Monooxygenase_BioMet"/>
</dbReference>
<evidence type="ECO:0000256" key="11">
    <source>
        <dbReference type="ARBA" id="ARBA00035262"/>
    </source>
</evidence>
<organism evidence="15 16">
    <name type="scientific">Pseudomonas luteola</name>
    <dbReference type="NCBI Taxonomy" id="47886"/>
    <lineage>
        <taxon>Bacteria</taxon>
        <taxon>Pseudomonadati</taxon>
        <taxon>Pseudomonadota</taxon>
        <taxon>Gammaproteobacteria</taxon>
        <taxon>Pseudomonadales</taxon>
        <taxon>Pseudomonadaceae</taxon>
        <taxon>Pseudomonas</taxon>
    </lineage>
</organism>
<dbReference type="InterPro" id="IPR002938">
    <property type="entry name" value="FAD-bd"/>
</dbReference>
<evidence type="ECO:0000256" key="3">
    <source>
        <dbReference type="ARBA" id="ARBA00022630"/>
    </source>
</evidence>
<dbReference type="PRINTS" id="PR00420">
    <property type="entry name" value="RNGMNOXGNASE"/>
</dbReference>
<dbReference type="PANTHER" id="PTHR13789">
    <property type="entry name" value="MONOOXYGENASE"/>
    <property type="match status" value="1"/>
</dbReference>
<dbReference type="SUPFAM" id="SSF51905">
    <property type="entry name" value="FAD/NAD(P)-binding domain"/>
    <property type="match status" value="1"/>
</dbReference>
<reference evidence="15 16" key="1">
    <citation type="submission" date="2018-06" db="EMBL/GenBank/DDBJ databases">
        <authorList>
            <consortium name="Pathogen Informatics"/>
            <person name="Doyle S."/>
        </authorList>
    </citation>
    <scope>NUCLEOTIDE SEQUENCE [LARGE SCALE GENOMIC DNA]</scope>
    <source>
        <strain evidence="15 16">NCTC11842</strain>
    </source>
</reference>
<proteinExistence type="inferred from homology"/>
<comment type="pathway">
    <text evidence="2">Purine metabolism; urate degradation.</text>
</comment>
<protein>
    <recommendedName>
        <fullName evidence="11">FAD-dependent urate hydroxylase</fullName>
        <ecNumber evidence="10">1.14.13.113</ecNumber>
    </recommendedName>
</protein>
<evidence type="ECO:0000256" key="1">
    <source>
        <dbReference type="ARBA" id="ARBA00001974"/>
    </source>
</evidence>
<evidence type="ECO:0000259" key="13">
    <source>
        <dbReference type="Pfam" id="PF01494"/>
    </source>
</evidence>
<dbReference type="EMBL" id="JADMCD010000011">
    <property type="protein sequence ID" value="MBF8642730.1"/>
    <property type="molecule type" value="Genomic_DNA"/>
</dbReference>
<dbReference type="GO" id="GO:0102099">
    <property type="term" value="F:FAD-dependent urate hydroxylase activity"/>
    <property type="evidence" value="ECO:0007669"/>
    <property type="project" value="UniProtKB-EC"/>
</dbReference>
<keyword evidence="8" id="KW-0503">Monooxygenase</keyword>
<name>A0A2X2DH89_PSELU</name>
<reference evidence="14 17" key="2">
    <citation type="submission" date="2020-10" db="EMBL/GenBank/DDBJ databases">
        <title>Genome sequences of Pseudomonas isolates.</title>
        <authorList>
            <person name="Wessels L."/>
            <person name="Reich F."/>
            <person name="Hammerl J."/>
        </authorList>
    </citation>
    <scope>NUCLEOTIDE SEQUENCE [LARGE SCALE GENOMIC DNA]</scope>
    <source>
        <strain evidence="14 17">20-MO00624-0</strain>
    </source>
</reference>
<evidence type="ECO:0000256" key="4">
    <source>
        <dbReference type="ARBA" id="ARBA00022631"/>
    </source>
</evidence>
<dbReference type="GO" id="GO:0004846">
    <property type="term" value="F:urate oxidase activity"/>
    <property type="evidence" value="ECO:0007669"/>
    <property type="project" value="InterPro"/>
</dbReference>
<dbReference type="NCBIfam" id="NF033623">
    <property type="entry name" value="urate_HpxO"/>
    <property type="match status" value="1"/>
</dbReference>